<dbReference type="OrthoDB" id="1957779at2"/>
<evidence type="ECO:0000256" key="1">
    <source>
        <dbReference type="SAM" id="MobiDB-lite"/>
    </source>
</evidence>
<feature type="compositionally biased region" description="Polar residues" evidence="1">
    <location>
        <begin position="52"/>
        <end position="63"/>
    </location>
</feature>
<comment type="caution">
    <text evidence="2">The sequence shown here is derived from an EMBL/GenBank/DDBJ whole genome shotgun (WGS) entry which is preliminary data.</text>
</comment>
<dbReference type="AlphaFoldDB" id="A0A833M8V9"/>
<proteinExistence type="predicted"/>
<dbReference type="RefSeq" id="WP_151864986.1">
    <property type="nucleotide sequence ID" value="NZ_WBZB01000012.1"/>
</dbReference>
<reference evidence="2 3" key="1">
    <citation type="submission" date="2019-10" db="EMBL/GenBank/DDBJ databases">
        <title>Alkaliphilus serpentinus sp. nov. and Alkaliphilus pronyensis sp. nov., two novel anaerobic alkaliphilic species isolated from the serpentinized-hosted hydrothermal field of the Prony Bay (New Caledonia).</title>
        <authorList>
            <person name="Postec A."/>
        </authorList>
    </citation>
    <scope>NUCLEOTIDE SEQUENCE [LARGE SCALE GENOMIC DNA]</scope>
    <source>
        <strain evidence="2 3">LacT</strain>
    </source>
</reference>
<keyword evidence="3" id="KW-1185">Reference proteome</keyword>
<organism evidence="2 3">
    <name type="scientific">Alkaliphilus serpentinus</name>
    <dbReference type="NCBI Taxonomy" id="1482731"/>
    <lineage>
        <taxon>Bacteria</taxon>
        <taxon>Bacillati</taxon>
        <taxon>Bacillota</taxon>
        <taxon>Clostridia</taxon>
        <taxon>Peptostreptococcales</taxon>
        <taxon>Natronincolaceae</taxon>
        <taxon>Alkaliphilus</taxon>
    </lineage>
</organism>
<evidence type="ECO:0000313" key="3">
    <source>
        <dbReference type="Proteomes" id="UP000465601"/>
    </source>
</evidence>
<accession>A0A833M8V9</accession>
<dbReference type="Proteomes" id="UP000465601">
    <property type="component" value="Unassembled WGS sequence"/>
</dbReference>
<name>A0A833M8V9_9FIRM</name>
<evidence type="ECO:0000313" key="2">
    <source>
        <dbReference type="EMBL" id="KAB3531806.1"/>
    </source>
</evidence>
<protein>
    <submittedName>
        <fullName evidence="2">Uncharacterized protein</fullName>
    </submittedName>
</protein>
<dbReference type="EMBL" id="WBZB01000012">
    <property type="protein sequence ID" value="KAB3531806.1"/>
    <property type="molecule type" value="Genomic_DNA"/>
</dbReference>
<feature type="region of interest" description="Disordered" evidence="1">
    <location>
        <begin position="43"/>
        <end position="63"/>
    </location>
</feature>
<gene>
    <name evidence="2" type="ORF">F8153_03555</name>
</gene>
<sequence>MSRQIKNLKDFVKVCGSHKTDVEISHMLDIPIKNVTLERQKSSRYDHAKESILTSNNLRSNRT</sequence>